<evidence type="ECO:0000313" key="6">
    <source>
        <dbReference type="EMBL" id="KAK3207195.1"/>
    </source>
</evidence>
<dbReference type="InterPro" id="IPR001077">
    <property type="entry name" value="COMT_C"/>
</dbReference>
<dbReference type="InterPro" id="IPR029063">
    <property type="entry name" value="SAM-dependent_MTases_sf"/>
</dbReference>
<dbReference type="GO" id="GO:0008171">
    <property type="term" value="F:O-methyltransferase activity"/>
    <property type="evidence" value="ECO:0007669"/>
    <property type="project" value="InterPro"/>
</dbReference>
<dbReference type="SUPFAM" id="SSF46785">
    <property type="entry name" value="Winged helix' DNA-binding domain"/>
    <property type="match status" value="1"/>
</dbReference>
<evidence type="ECO:0000256" key="2">
    <source>
        <dbReference type="ARBA" id="ARBA00022679"/>
    </source>
</evidence>
<dbReference type="InterPro" id="IPR016461">
    <property type="entry name" value="COMT-like"/>
</dbReference>
<accession>A0AAN6LXR5</accession>
<evidence type="ECO:0000256" key="3">
    <source>
        <dbReference type="ARBA" id="ARBA00022691"/>
    </source>
</evidence>
<evidence type="ECO:0008006" key="8">
    <source>
        <dbReference type="Google" id="ProtNLM"/>
    </source>
</evidence>
<dbReference type="PANTHER" id="PTHR43712:SF1">
    <property type="entry name" value="HYPOTHETICAL O-METHYLTRANSFERASE (EUROFUNG)-RELATED"/>
    <property type="match status" value="1"/>
</dbReference>
<name>A0AAN6LXR5_9PLEO</name>
<protein>
    <recommendedName>
        <fullName evidence="8">O-methyltransferase domain-containing protein</fullName>
    </recommendedName>
</protein>
<evidence type="ECO:0000259" key="5">
    <source>
        <dbReference type="Pfam" id="PF08100"/>
    </source>
</evidence>
<sequence length="398" mass="45132">MTQMTIEEATALISKLERLADNPPSDVIADNAVRRRLREAAKNFSIALEMPGDTVHRIGNAAMQSSLARVGTDVKLFEILSESTQAMSSGDLAERTGMAPSVMKRLLRYYQSMRMVSQTGDDEFAANNVSRALTPPNGIGIKYIMEILNPVFDATPEYLRSHNYNEITNPVDTPFQAGHKITEHPFVWFPNNPEKLELFLQWMAHNRDGLPSWLDTYPFDQEISGTTDETVVFVDVGSARGHMSIELRERFPKLPGRIIIQDLEHIISTVTPPHGIEPMTYDFNNPQPVHGARAYYLRMILHDYPDEKCRDILKNTISAMSEDSVILIDEIVLPEVGAIWRATQMDMTMMTALAGKERSEKEWFALLESVDLHVVKVWKYTEESEDCIIVAKPKKFLM</sequence>
<keyword evidence="1" id="KW-0489">Methyltransferase</keyword>
<comment type="caution">
    <text evidence="6">The sequence shown here is derived from an EMBL/GenBank/DDBJ whole genome shotgun (WGS) entry which is preliminary data.</text>
</comment>
<reference evidence="6 7" key="1">
    <citation type="submission" date="2021-02" db="EMBL/GenBank/DDBJ databases">
        <title>Genome assembly of Pseudopithomyces chartarum.</title>
        <authorList>
            <person name="Jauregui R."/>
            <person name="Singh J."/>
            <person name="Voisey C."/>
        </authorList>
    </citation>
    <scope>NUCLEOTIDE SEQUENCE [LARGE SCALE GENOMIC DNA]</scope>
    <source>
        <strain evidence="6 7">AGR01</strain>
    </source>
</reference>
<dbReference type="InterPro" id="IPR036390">
    <property type="entry name" value="WH_DNA-bd_sf"/>
</dbReference>
<evidence type="ECO:0000256" key="1">
    <source>
        <dbReference type="ARBA" id="ARBA00022603"/>
    </source>
</evidence>
<evidence type="ECO:0000259" key="4">
    <source>
        <dbReference type="Pfam" id="PF00891"/>
    </source>
</evidence>
<dbReference type="SUPFAM" id="SSF53335">
    <property type="entry name" value="S-adenosyl-L-methionine-dependent methyltransferases"/>
    <property type="match status" value="1"/>
</dbReference>
<dbReference type="GO" id="GO:0046983">
    <property type="term" value="F:protein dimerization activity"/>
    <property type="evidence" value="ECO:0007669"/>
    <property type="project" value="InterPro"/>
</dbReference>
<dbReference type="AlphaFoldDB" id="A0AAN6LXR5"/>
<keyword evidence="3" id="KW-0949">S-adenosyl-L-methionine</keyword>
<dbReference type="PANTHER" id="PTHR43712">
    <property type="entry name" value="PUTATIVE (AFU_ORTHOLOGUE AFUA_4G14580)-RELATED"/>
    <property type="match status" value="1"/>
</dbReference>
<keyword evidence="2" id="KW-0808">Transferase</keyword>
<dbReference type="PROSITE" id="PS51683">
    <property type="entry name" value="SAM_OMT_II"/>
    <property type="match status" value="1"/>
</dbReference>
<dbReference type="GO" id="GO:0032259">
    <property type="term" value="P:methylation"/>
    <property type="evidence" value="ECO:0007669"/>
    <property type="project" value="UniProtKB-KW"/>
</dbReference>
<dbReference type="Gene3D" id="1.10.10.10">
    <property type="entry name" value="Winged helix-like DNA-binding domain superfamily/Winged helix DNA-binding domain"/>
    <property type="match status" value="1"/>
</dbReference>
<feature type="domain" description="O-methyltransferase dimerisation" evidence="5">
    <location>
        <begin position="63"/>
        <end position="134"/>
    </location>
</feature>
<feature type="domain" description="O-methyltransferase C-terminal" evidence="4">
    <location>
        <begin position="232"/>
        <end position="368"/>
    </location>
</feature>
<dbReference type="InterPro" id="IPR036388">
    <property type="entry name" value="WH-like_DNA-bd_sf"/>
</dbReference>
<dbReference type="InterPro" id="IPR012967">
    <property type="entry name" value="COMT_dimerisation"/>
</dbReference>
<dbReference type="Gene3D" id="3.40.50.150">
    <property type="entry name" value="Vaccinia Virus protein VP39"/>
    <property type="match status" value="1"/>
</dbReference>
<keyword evidence="7" id="KW-1185">Reference proteome</keyword>
<organism evidence="6 7">
    <name type="scientific">Pseudopithomyces chartarum</name>
    <dbReference type="NCBI Taxonomy" id="1892770"/>
    <lineage>
        <taxon>Eukaryota</taxon>
        <taxon>Fungi</taxon>
        <taxon>Dikarya</taxon>
        <taxon>Ascomycota</taxon>
        <taxon>Pezizomycotina</taxon>
        <taxon>Dothideomycetes</taxon>
        <taxon>Pleosporomycetidae</taxon>
        <taxon>Pleosporales</taxon>
        <taxon>Massarineae</taxon>
        <taxon>Didymosphaeriaceae</taxon>
        <taxon>Pseudopithomyces</taxon>
    </lineage>
</organism>
<dbReference type="Proteomes" id="UP001280581">
    <property type="component" value="Unassembled WGS sequence"/>
</dbReference>
<evidence type="ECO:0000313" key="7">
    <source>
        <dbReference type="Proteomes" id="UP001280581"/>
    </source>
</evidence>
<proteinExistence type="predicted"/>
<dbReference type="Pfam" id="PF08100">
    <property type="entry name" value="Dimerisation"/>
    <property type="match status" value="1"/>
</dbReference>
<dbReference type="Pfam" id="PF00891">
    <property type="entry name" value="Methyltransf_2"/>
    <property type="match status" value="1"/>
</dbReference>
<gene>
    <name evidence="6" type="ORF">GRF29_103g145546</name>
</gene>
<dbReference type="EMBL" id="WVTA01000009">
    <property type="protein sequence ID" value="KAK3207195.1"/>
    <property type="molecule type" value="Genomic_DNA"/>
</dbReference>